<keyword evidence="3" id="KW-0238">DNA-binding</keyword>
<name>A0A7G9YPE2_9EURY</name>
<evidence type="ECO:0000256" key="4">
    <source>
        <dbReference type="SAM" id="MobiDB-lite"/>
    </source>
</evidence>
<dbReference type="SUPFAM" id="SSF116734">
    <property type="entry name" value="DNA methylase specificity domain"/>
    <property type="match status" value="1"/>
</dbReference>
<dbReference type="AlphaFoldDB" id="A0A7G9YPE2"/>
<dbReference type="PANTHER" id="PTHR43140:SF1">
    <property type="entry name" value="TYPE I RESTRICTION ENZYME ECOKI SPECIFICITY SUBUNIT"/>
    <property type="match status" value="1"/>
</dbReference>
<evidence type="ECO:0000259" key="5">
    <source>
        <dbReference type="Pfam" id="PF01420"/>
    </source>
</evidence>
<feature type="region of interest" description="Disordered" evidence="4">
    <location>
        <begin position="232"/>
        <end position="253"/>
    </location>
</feature>
<keyword evidence="2" id="KW-0680">Restriction system</keyword>
<dbReference type="PANTHER" id="PTHR43140">
    <property type="entry name" value="TYPE-1 RESTRICTION ENZYME ECOKI SPECIFICITY PROTEIN"/>
    <property type="match status" value="1"/>
</dbReference>
<dbReference type="GO" id="GO:0003677">
    <property type="term" value="F:DNA binding"/>
    <property type="evidence" value="ECO:0007669"/>
    <property type="project" value="UniProtKB-KW"/>
</dbReference>
<evidence type="ECO:0000313" key="6">
    <source>
        <dbReference type="EMBL" id="QNO49876.1"/>
    </source>
</evidence>
<dbReference type="InterPro" id="IPR044946">
    <property type="entry name" value="Restrct_endonuc_typeI_TRD_sf"/>
</dbReference>
<reference evidence="6" key="1">
    <citation type="submission" date="2020-06" db="EMBL/GenBank/DDBJ databases">
        <title>Unique genomic features of the anaerobic methanotrophic archaea.</title>
        <authorList>
            <person name="Chadwick G.L."/>
            <person name="Skennerton C.T."/>
            <person name="Laso-Perez R."/>
            <person name="Leu A.O."/>
            <person name="Speth D.R."/>
            <person name="Yu H."/>
            <person name="Morgan-Lang C."/>
            <person name="Hatzenpichler R."/>
            <person name="Goudeau D."/>
            <person name="Malmstrom R."/>
            <person name="Brazelton W.J."/>
            <person name="Woyke T."/>
            <person name="Hallam S.J."/>
            <person name="Tyson G.W."/>
            <person name="Wegener G."/>
            <person name="Boetius A."/>
            <person name="Orphan V."/>
        </authorList>
    </citation>
    <scope>NUCLEOTIDE SEQUENCE</scope>
</reference>
<accession>A0A7G9YPE2</accession>
<dbReference type="Gene3D" id="3.90.220.20">
    <property type="entry name" value="DNA methylase specificity domains"/>
    <property type="match status" value="2"/>
</dbReference>
<organism evidence="6">
    <name type="scientific">Candidatus Methanogaster sp. ANME-2c ERB4</name>
    <dbReference type="NCBI Taxonomy" id="2759911"/>
    <lineage>
        <taxon>Archaea</taxon>
        <taxon>Methanobacteriati</taxon>
        <taxon>Methanobacteriota</taxon>
        <taxon>Stenosarchaea group</taxon>
        <taxon>Methanomicrobia</taxon>
        <taxon>Methanosarcinales</taxon>
        <taxon>ANME-2 cluster</taxon>
        <taxon>Candidatus Methanogasteraceae</taxon>
        <taxon>Candidatus Methanogaster</taxon>
    </lineage>
</organism>
<evidence type="ECO:0000256" key="1">
    <source>
        <dbReference type="ARBA" id="ARBA00010923"/>
    </source>
</evidence>
<feature type="domain" description="Type I restriction modification DNA specificity" evidence="5">
    <location>
        <begin position="17"/>
        <end position="186"/>
    </location>
</feature>
<dbReference type="EMBL" id="MT631398">
    <property type="protein sequence ID" value="QNO49876.1"/>
    <property type="molecule type" value="Genomic_DNA"/>
</dbReference>
<evidence type="ECO:0000256" key="3">
    <source>
        <dbReference type="ARBA" id="ARBA00023125"/>
    </source>
</evidence>
<comment type="similarity">
    <text evidence="1">Belongs to the type-I restriction system S methylase family.</text>
</comment>
<feature type="compositionally biased region" description="Basic residues" evidence="4">
    <location>
        <begin position="235"/>
        <end position="247"/>
    </location>
</feature>
<gene>
    <name evidence="6" type="ORF">HMIKAMFF_00036</name>
</gene>
<dbReference type="GO" id="GO:0009307">
    <property type="term" value="P:DNA restriction-modification system"/>
    <property type="evidence" value="ECO:0007669"/>
    <property type="project" value="UniProtKB-KW"/>
</dbReference>
<dbReference type="InterPro" id="IPR051212">
    <property type="entry name" value="Type-I_RE_S_subunit"/>
</dbReference>
<evidence type="ECO:0000256" key="2">
    <source>
        <dbReference type="ARBA" id="ARBA00022747"/>
    </source>
</evidence>
<dbReference type="InterPro" id="IPR000055">
    <property type="entry name" value="Restrct_endonuc_typeI_TRD"/>
</dbReference>
<proteinExistence type="inferred from homology"/>
<dbReference type="Pfam" id="PF01420">
    <property type="entry name" value="Methylase_S"/>
    <property type="match status" value="1"/>
</dbReference>
<protein>
    <recommendedName>
        <fullName evidence="5">Type I restriction modification DNA specificity domain-containing protein</fullName>
    </recommendedName>
</protein>
<sequence length="253" mass="28635">MAEPIPKKEIGGAYELPEGWVWAALSEICKPKITKDPKKNGSGEFIYLDIESIDNEIQTIVRPRRLNNKNAPSRAKRLVKSGDVIISLVRPYLKNIALIPEDLDNSIASTAFYPLKPESGINSNYLFHIVHRQSFIDSIVTYGDSPPSARDNEFMQIQIPLPPLFEQRTIVNQIEALFHRTSKVEERVAAATAHADRLTQSILSKAFRGALVPQDPDDEPASVLLERIRKERTELKKKKKPRKRRSKTLSDSN</sequence>